<organism evidence="2 3">
    <name type="scientific">Trichogramma brassicae</name>
    <dbReference type="NCBI Taxonomy" id="86971"/>
    <lineage>
        <taxon>Eukaryota</taxon>
        <taxon>Metazoa</taxon>
        <taxon>Ecdysozoa</taxon>
        <taxon>Arthropoda</taxon>
        <taxon>Hexapoda</taxon>
        <taxon>Insecta</taxon>
        <taxon>Pterygota</taxon>
        <taxon>Neoptera</taxon>
        <taxon>Endopterygota</taxon>
        <taxon>Hymenoptera</taxon>
        <taxon>Apocrita</taxon>
        <taxon>Proctotrupomorpha</taxon>
        <taxon>Chalcidoidea</taxon>
        <taxon>Trichogrammatidae</taxon>
        <taxon>Trichogramma</taxon>
    </lineage>
</organism>
<proteinExistence type="predicted"/>
<evidence type="ECO:0000256" key="1">
    <source>
        <dbReference type="SAM" id="Phobius"/>
    </source>
</evidence>
<evidence type="ECO:0000313" key="3">
    <source>
        <dbReference type="Proteomes" id="UP000479190"/>
    </source>
</evidence>
<gene>
    <name evidence="2" type="ORF">TBRA_LOCUS3206</name>
</gene>
<reference evidence="2 3" key="1">
    <citation type="submission" date="2020-02" db="EMBL/GenBank/DDBJ databases">
        <authorList>
            <person name="Ferguson B K."/>
        </authorList>
    </citation>
    <scope>NUCLEOTIDE SEQUENCE [LARGE SCALE GENOMIC DNA]</scope>
</reference>
<sequence>MAEEASRPMKYPYTMSAKMAQFPYKFYWKHSWGFKYWVIASILCVPVFYKIQKLSYSPNNVKVWAEIRHKEFHGGDHH</sequence>
<feature type="transmembrane region" description="Helical" evidence="1">
    <location>
        <begin position="32"/>
        <end position="49"/>
    </location>
</feature>
<evidence type="ECO:0000313" key="2">
    <source>
        <dbReference type="EMBL" id="CAB0031228.1"/>
    </source>
</evidence>
<dbReference type="AlphaFoldDB" id="A0A6H5I1Z5"/>
<name>A0A6H5I1Z5_9HYME</name>
<protein>
    <submittedName>
        <fullName evidence="2">Uncharacterized protein</fullName>
    </submittedName>
</protein>
<dbReference type="OrthoDB" id="6067390at2759"/>
<dbReference type="Proteomes" id="UP000479190">
    <property type="component" value="Unassembled WGS sequence"/>
</dbReference>
<keyword evidence="1" id="KW-0472">Membrane</keyword>
<keyword evidence="1" id="KW-0812">Transmembrane</keyword>
<keyword evidence="3" id="KW-1185">Reference proteome</keyword>
<dbReference type="EMBL" id="CADCXV010000638">
    <property type="protein sequence ID" value="CAB0031228.1"/>
    <property type="molecule type" value="Genomic_DNA"/>
</dbReference>
<keyword evidence="1" id="KW-1133">Transmembrane helix</keyword>
<accession>A0A6H5I1Z5</accession>